<organism evidence="2 3">
    <name type="scientific">Cordyceps militaris</name>
    <name type="common">Caterpillar fungus</name>
    <name type="synonym">Clavaria militaris</name>
    <dbReference type="NCBI Taxonomy" id="73501"/>
    <lineage>
        <taxon>Eukaryota</taxon>
        <taxon>Fungi</taxon>
        <taxon>Dikarya</taxon>
        <taxon>Ascomycota</taxon>
        <taxon>Pezizomycotina</taxon>
        <taxon>Sordariomycetes</taxon>
        <taxon>Hypocreomycetidae</taxon>
        <taxon>Hypocreales</taxon>
        <taxon>Cordycipitaceae</taxon>
        <taxon>Cordyceps</taxon>
    </lineage>
</organism>
<reference evidence="2 3" key="1">
    <citation type="journal article" date="2017" name="BMC Genomics">
        <title>Chromosome level assembly and secondary metabolite potential of the parasitic fungus Cordyceps militaris.</title>
        <authorList>
            <person name="Kramer G.J."/>
            <person name="Nodwell J.R."/>
        </authorList>
    </citation>
    <scope>NUCLEOTIDE SEQUENCE [LARGE SCALE GENOMIC DNA]</scope>
    <source>
        <strain evidence="2 3">ATCC 34164</strain>
    </source>
</reference>
<evidence type="ECO:0000256" key="1">
    <source>
        <dbReference type="SAM" id="MobiDB-lite"/>
    </source>
</evidence>
<dbReference type="Proteomes" id="UP000323067">
    <property type="component" value="Chromosome iv"/>
</dbReference>
<feature type="region of interest" description="Disordered" evidence="1">
    <location>
        <begin position="1"/>
        <end position="38"/>
    </location>
</feature>
<dbReference type="VEuPathDB" id="FungiDB:A9K55_003647"/>
<dbReference type="AlphaFoldDB" id="A0A2H4S9E7"/>
<evidence type="ECO:0000313" key="2">
    <source>
        <dbReference type="EMBL" id="ATY59722.1"/>
    </source>
</evidence>
<proteinExistence type="predicted"/>
<dbReference type="VEuPathDB" id="FungiDB:CCM_06289"/>
<name>A0A2H4S9E7_CORMI</name>
<accession>A0A2H4S9E7</accession>
<sequence>MSKNVASPSIPAIDMDMHDSPPSSAPPRQFLQHGAPMLTSPVFRPGAYSLASAPASVGDGRKYPDVRVAAGDQPAAPPMPRTAPPLASWRRSDWTTALRHLSSTAWRRADPPCTVGWR</sequence>
<protein>
    <submittedName>
        <fullName evidence="2">Uncharacterized protein</fullName>
    </submittedName>
</protein>
<gene>
    <name evidence="2" type="ORF">A9K55_003647</name>
</gene>
<dbReference type="EMBL" id="CP023322">
    <property type="protein sequence ID" value="ATY59722.1"/>
    <property type="molecule type" value="Genomic_DNA"/>
</dbReference>
<evidence type="ECO:0000313" key="3">
    <source>
        <dbReference type="Proteomes" id="UP000323067"/>
    </source>
</evidence>